<evidence type="ECO:0000313" key="2">
    <source>
        <dbReference type="EMBL" id="KYM86557.1"/>
    </source>
</evidence>
<reference evidence="2 3" key="1">
    <citation type="submission" date="2015-09" db="EMBL/GenBank/DDBJ databases">
        <title>Atta colombica WGS genome.</title>
        <authorList>
            <person name="Nygaard S."/>
            <person name="Hu H."/>
            <person name="Boomsma J."/>
            <person name="Zhang G."/>
        </authorList>
    </citation>
    <scope>NUCLEOTIDE SEQUENCE [LARGE SCALE GENOMIC DNA]</scope>
    <source>
        <strain evidence="2">Treedump-2</strain>
        <tissue evidence="2">Whole body</tissue>
    </source>
</reference>
<evidence type="ECO:0000256" key="1">
    <source>
        <dbReference type="SAM" id="MobiDB-lite"/>
    </source>
</evidence>
<feature type="compositionally biased region" description="Basic and acidic residues" evidence="1">
    <location>
        <begin position="13"/>
        <end position="32"/>
    </location>
</feature>
<accession>A0A195BN16</accession>
<dbReference type="AlphaFoldDB" id="A0A195BN16"/>
<name>A0A195BN16_9HYME</name>
<dbReference type="Proteomes" id="UP000078540">
    <property type="component" value="Unassembled WGS sequence"/>
</dbReference>
<organism evidence="2 3">
    <name type="scientific">Atta colombica</name>
    <dbReference type="NCBI Taxonomy" id="520822"/>
    <lineage>
        <taxon>Eukaryota</taxon>
        <taxon>Metazoa</taxon>
        <taxon>Ecdysozoa</taxon>
        <taxon>Arthropoda</taxon>
        <taxon>Hexapoda</taxon>
        <taxon>Insecta</taxon>
        <taxon>Pterygota</taxon>
        <taxon>Neoptera</taxon>
        <taxon>Endopterygota</taxon>
        <taxon>Hymenoptera</taxon>
        <taxon>Apocrita</taxon>
        <taxon>Aculeata</taxon>
        <taxon>Formicoidea</taxon>
        <taxon>Formicidae</taxon>
        <taxon>Myrmicinae</taxon>
        <taxon>Atta</taxon>
    </lineage>
</organism>
<feature type="region of interest" description="Disordered" evidence="1">
    <location>
        <begin position="13"/>
        <end position="40"/>
    </location>
</feature>
<sequence length="136" mass="16052">MCERDGRWEHVVGERTKERKHAREKDATRDRSMTNARQPTTMVRAVCARTSIEVHVPSTPRNFRLFLESRLSIRHCDDTCAFPRGTNRQYLTCGGVFPRCTIRILYSDRKTSVHHCLLRVRQRHDEPLLRYSLTEI</sequence>
<dbReference type="EMBL" id="KQ976440">
    <property type="protein sequence ID" value="KYM86557.1"/>
    <property type="molecule type" value="Genomic_DNA"/>
</dbReference>
<evidence type="ECO:0000313" key="3">
    <source>
        <dbReference type="Proteomes" id="UP000078540"/>
    </source>
</evidence>
<gene>
    <name evidence="2" type="ORF">ALC53_04018</name>
</gene>
<protein>
    <submittedName>
        <fullName evidence="2">Uncharacterized protein</fullName>
    </submittedName>
</protein>
<keyword evidence="3" id="KW-1185">Reference proteome</keyword>
<proteinExistence type="predicted"/>